<evidence type="ECO:0000259" key="1">
    <source>
        <dbReference type="Pfam" id="PF24891"/>
    </source>
</evidence>
<accession>A0A1J5P4X1</accession>
<dbReference type="EMBL" id="MLJW01007064">
    <property type="protein sequence ID" value="OIQ65784.1"/>
    <property type="molecule type" value="Genomic_DNA"/>
</dbReference>
<proteinExistence type="predicted"/>
<protein>
    <recommendedName>
        <fullName evidence="1">DUF7742 domain-containing protein</fullName>
    </recommendedName>
</protein>
<reference evidence="2" key="1">
    <citation type="submission" date="2016-10" db="EMBL/GenBank/DDBJ databases">
        <title>Sequence of Gallionella enrichment culture.</title>
        <authorList>
            <person name="Poehlein A."/>
            <person name="Muehling M."/>
            <person name="Daniel R."/>
        </authorList>
    </citation>
    <scope>NUCLEOTIDE SEQUENCE</scope>
</reference>
<sequence>MPDVRATAVWHMLENADVADRYRKRLGRPHPRLGNGSLMSAARHGGDLHGSFLSDLEYLRSVDVVIQMLIKWRIRFGTSDANTAAAR</sequence>
<organism evidence="2">
    <name type="scientific">mine drainage metagenome</name>
    <dbReference type="NCBI Taxonomy" id="410659"/>
    <lineage>
        <taxon>unclassified sequences</taxon>
        <taxon>metagenomes</taxon>
        <taxon>ecological metagenomes</taxon>
    </lineage>
</organism>
<name>A0A1J5P4X1_9ZZZZ</name>
<feature type="domain" description="DUF7742" evidence="1">
    <location>
        <begin position="3"/>
        <end position="69"/>
    </location>
</feature>
<evidence type="ECO:0000313" key="2">
    <source>
        <dbReference type="EMBL" id="OIQ65784.1"/>
    </source>
</evidence>
<dbReference type="Pfam" id="PF24891">
    <property type="entry name" value="DUF7742"/>
    <property type="match status" value="1"/>
</dbReference>
<dbReference type="InterPro" id="IPR056644">
    <property type="entry name" value="DUF7742"/>
</dbReference>
<gene>
    <name evidence="2" type="ORF">GALL_526530</name>
</gene>
<dbReference type="AlphaFoldDB" id="A0A1J5P4X1"/>
<comment type="caution">
    <text evidence="2">The sequence shown here is derived from an EMBL/GenBank/DDBJ whole genome shotgun (WGS) entry which is preliminary data.</text>
</comment>